<dbReference type="CDD" id="cd01347">
    <property type="entry name" value="ligand_gated_channel"/>
    <property type="match status" value="1"/>
</dbReference>
<dbReference type="Gene3D" id="2.40.170.20">
    <property type="entry name" value="TonB-dependent receptor, beta-barrel domain"/>
    <property type="match status" value="1"/>
</dbReference>
<dbReference type="Pfam" id="PF07715">
    <property type="entry name" value="Plug"/>
    <property type="match status" value="1"/>
</dbReference>
<evidence type="ECO:0000256" key="9">
    <source>
        <dbReference type="ARBA" id="ARBA00023170"/>
    </source>
</evidence>
<evidence type="ECO:0000256" key="13">
    <source>
        <dbReference type="SAM" id="MobiDB-lite"/>
    </source>
</evidence>
<dbReference type="EMBL" id="JBBMQS010000006">
    <property type="protein sequence ID" value="MEM5498156.1"/>
    <property type="molecule type" value="Genomic_DNA"/>
</dbReference>
<accession>A0ABU9SXD8</accession>
<comment type="similarity">
    <text evidence="2">Belongs to the TonB-dependent receptor family. Hemoglobin/haptoglobin binding protein subfamily.</text>
</comment>
<dbReference type="InterPro" id="IPR012910">
    <property type="entry name" value="Plug_dom"/>
</dbReference>
<evidence type="ECO:0000256" key="1">
    <source>
        <dbReference type="ARBA" id="ARBA00004571"/>
    </source>
</evidence>
<dbReference type="Gene3D" id="2.170.130.10">
    <property type="entry name" value="TonB-dependent receptor, plug domain"/>
    <property type="match status" value="1"/>
</dbReference>
<dbReference type="InterPro" id="IPR039426">
    <property type="entry name" value="TonB-dep_rcpt-like"/>
</dbReference>
<evidence type="ECO:0000256" key="12">
    <source>
        <dbReference type="RuleBase" id="RU003357"/>
    </source>
</evidence>
<dbReference type="Proteomes" id="UP001461163">
    <property type="component" value="Unassembled WGS sequence"/>
</dbReference>
<dbReference type="PROSITE" id="PS52016">
    <property type="entry name" value="TONB_DEPENDENT_REC_3"/>
    <property type="match status" value="1"/>
</dbReference>
<evidence type="ECO:0000256" key="11">
    <source>
        <dbReference type="PROSITE-ProRule" id="PRU01360"/>
    </source>
</evidence>
<evidence type="ECO:0000256" key="4">
    <source>
        <dbReference type="ARBA" id="ARBA00022452"/>
    </source>
</evidence>
<dbReference type="RefSeq" id="WP_342881851.1">
    <property type="nucleotide sequence ID" value="NZ_JBBMQS010000006.1"/>
</dbReference>
<proteinExistence type="inferred from homology"/>
<keyword evidence="9 17" id="KW-0675">Receptor</keyword>
<feature type="chain" id="PRO_5046238390" evidence="14">
    <location>
        <begin position="22"/>
        <end position="625"/>
    </location>
</feature>
<keyword evidence="7 12" id="KW-0798">TonB box</keyword>
<evidence type="ECO:0000259" key="15">
    <source>
        <dbReference type="Pfam" id="PF00593"/>
    </source>
</evidence>
<keyword evidence="18" id="KW-1185">Reference proteome</keyword>
<feature type="signal peptide" evidence="14">
    <location>
        <begin position="1"/>
        <end position="21"/>
    </location>
</feature>
<dbReference type="InterPro" id="IPR000531">
    <property type="entry name" value="Beta-barrel_TonB"/>
</dbReference>
<keyword evidence="5 11" id="KW-0812">Transmembrane</keyword>
<evidence type="ECO:0000256" key="6">
    <source>
        <dbReference type="ARBA" id="ARBA00022729"/>
    </source>
</evidence>
<feature type="region of interest" description="Disordered" evidence="13">
    <location>
        <begin position="523"/>
        <end position="543"/>
    </location>
</feature>
<keyword evidence="8 11" id="KW-0472">Membrane</keyword>
<evidence type="ECO:0000256" key="2">
    <source>
        <dbReference type="ARBA" id="ARBA00008143"/>
    </source>
</evidence>
<dbReference type="PANTHER" id="PTHR30069">
    <property type="entry name" value="TONB-DEPENDENT OUTER MEMBRANE RECEPTOR"/>
    <property type="match status" value="1"/>
</dbReference>
<evidence type="ECO:0000313" key="17">
    <source>
        <dbReference type="EMBL" id="MEM5498156.1"/>
    </source>
</evidence>
<evidence type="ECO:0000256" key="8">
    <source>
        <dbReference type="ARBA" id="ARBA00023136"/>
    </source>
</evidence>
<reference evidence="17 18" key="1">
    <citation type="submission" date="2024-03" db="EMBL/GenBank/DDBJ databases">
        <title>Community enrichment and isolation of bacterial strains for fucoidan degradation.</title>
        <authorList>
            <person name="Sichert A."/>
        </authorList>
    </citation>
    <scope>NUCLEOTIDE SEQUENCE [LARGE SCALE GENOMIC DNA]</scope>
    <source>
        <strain evidence="17 18">AS12</strain>
    </source>
</reference>
<keyword evidence="4 11" id="KW-1134">Transmembrane beta strand</keyword>
<sequence>MQHRPLAIAISLALSASPSIAQTSDLQSENSTEVASKTDSNLERMVVVSSRVAMPIREIATSVSVLTRDDIETRGYANLADVLRTQPSITVTSNGSAGSTTSLRIRGEEGYRTQVRIDGVEVSDPTGTQVGPNFGQIQSSNINRVEILRGSQGLVYGADAGGVINIETANGVGEPSGQVSAEYGRYNANNLAADVGGSSDKFDYYVAASDFSTDGFNSRVTTLENQDDDGYDNTTLHTRLGYQVNEQVKLNFVARNTNAEGEYDSCFGASGSTNDCENEFDQTDLRVSANYSTNTSEHQFSLAKSFIEREFIAEGLSSFDTKGTVERAEYLGSTELNQNANLVYGIDWKQEKITSDDDSRTQRGYYLEYQSEVISNLFVTAGVRHDDNEDFGEHTSYRLSSAYIWAVGNNELKLRGAYGTGFRAPSLSEIAYNTGPFSNAPASEVDLKEETTKGYEIGLTYALASGSKFEVTYFDQKIEDSIYFDLATFSGYLQDLGESTSEGIELIADIAITDTIGVSANYTYNDTEDTAGDQRRRRPRNSGSISVFYDNNTWKLAASLRSSHDSVDGVELKGYEVVDVSARYSVNKNLSLSARLENAFDANYQDIATYNTSGAAGYIGAQYQF</sequence>
<feature type="domain" description="TonB-dependent receptor plug" evidence="16">
    <location>
        <begin position="56"/>
        <end position="162"/>
    </location>
</feature>
<dbReference type="InterPro" id="IPR036942">
    <property type="entry name" value="Beta-barrel_TonB_sf"/>
</dbReference>
<keyword evidence="10 11" id="KW-0998">Cell outer membrane</keyword>
<feature type="domain" description="TonB-dependent receptor-like beta-barrel" evidence="15">
    <location>
        <begin position="197"/>
        <end position="598"/>
    </location>
</feature>
<evidence type="ECO:0000313" key="18">
    <source>
        <dbReference type="Proteomes" id="UP001461163"/>
    </source>
</evidence>
<dbReference type="PANTHER" id="PTHR30069:SF29">
    <property type="entry name" value="HEMOGLOBIN AND HEMOGLOBIN-HAPTOGLOBIN-BINDING PROTEIN 1-RELATED"/>
    <property type="match status" value="1"/>
</dbReference>
<comment type="caution">
    <text evidence="17">The sequence shown here is derived from an EMBL/GenBank/DDBJ whole genome shotgun (WGS) entry which is preliminary data.</text>
</comment>
<dbReference type="InterPro" id="IPR037066">
    <property type="entry name" value="Plug_dom_sf"/>
</dbReference>
<evidence type="ECO:0000259" key="16">
    <source>
        <dbReference type="Pfam" id="PF07715"/>
    </source>
</evidence>
<keyword evidence="6 14" id="KW-0732">Signal</keyword>
<evidence type="ECO:0000256" key="3">
    <source>
        <dbReference type="ARBA" id="ARBA00022448"/>
    </source>
</evidence>
<gene>
    <name evidence="17" type="ORF">WNY77_12170</name>
</gene>
<comment type="subcellular location">
    <subcellularLocation>
        <location evidence="1 11">Cell outer membrane</location>
        <topology evidence="1 11">Multi-pass membrane protein</topology>
    </subcellularLocation>
</comment>
<evidence type="ECO:0000256" key="14">
    <source>
        <dbReference type="SAM" id="SignalP"/>
    </source>
</evidence>
<dbReference type="SUPFAM" id="SSF56935">
    <property type="entry name" value="Porins"/>
    <property type="match status" value="1"/>
</dbReference>
<dbReference type="Pfam" id="PF00593">
    <property type="entry name" value="TonB_dep_Rec_b-barrel"/>
    <property type="match status" value="1"/>
</dbReference>
<name>A0ABU9SXD8_9ALTE</name>
<protein>
    <submittedName>
        <fullName evidence="17">TonB-dependent receptor</fullName>
    </submittedName>
</protein>
<organism evidence="17 18">
    <name type="scientific">Paraglaciecola mesophila</name>
    <dbReference type="NCBI Taxonomy" id="197222"/>
    <lineage>
        <taxon>Bacteria</taxon>
        <taxon>Pseudomonadati</taxon>
        <taxon>Pseudomonadota</taxon>
        <taxon>Gammaproteobacteria</taxon>
        <taxon>Alteromonadales</taxon>
        <taxon>Alteromonadaceae</taxon>
        <taxon>Paraglaciecola</taxon>
    </lineage>
</organism>
<evidence type="ECO:0000256" key="5">
    <source>
        <dbReference type="ARBA" id="ARBA00022692"/>
    </source>
</evidence>
<evidence type="ECO:0000256" key="7">
    <source>
        <dbReference type="ARBA" id="ARBA00023077"/>
    </source>
</evidence>
<keyword evidence="3 11" id="KW-0813">Transport</keyword>
<evidence type="ECO:0000256" key="10">
    <source>
        <dbReference type="ARBA" id="ARBA00023237"/>
    </source>
</evidence>